<feature type="non-terminal residue" evidence="1">
    <location>
        <position position="1"/>
    </location>
</feature>
<reference evidence="2" key="1">
    <citation type="submission" date="2019-10" db="EMBL/GenBank/DDBJ databases">
        <title>Streptomyces sp. nov., a novel actinobacterium isolated from alkaline environment.</title>
        <authorList>
            <person name="Golinska P."/>
        </authorList>
    </citation>
    <scope>NUCLEOTIDE SEQUENCE [LARGE SCALE GENOMIC DNA]</scope>
    <source>
        <strain evidence="2">DSM 42108</strain>
    </source>
</reference>
<proteinExistence type="predicted"/>
<evidence type="ECO:0000313" key="1">
    <source>
        <dbReference type="EMBL" id="MBB0233168.1"/>
    </source>
</evidence>
<dbReference type="AlphaFoldDB" id="A0A7W3XZN4"/>
<accession>A0A7W3XZN4</accession>
<feature type="non-terminal residue" evidence="1">
    <location>
        <position position="138"/>
    </location>
</feature>
<dbReference type="EMBL" id="VKHS01001598">
    <property type="protein sequence ID" value="MBB0233168.1"/>
    <property type="molecule type" value="Genomic_DNA"/>
</dbReference>
<name>A0A7W3XZN4_9ACTN</name>
<protein>
    <submittedName>
        <fullName evidence="1">Uncharacterized protein</fullName>
    </submittedName>
</protein>
<comment type="caution">
    <text evidence="1">The sequence shown here is derived from an EMBL/GenBank/DDBJ whole genome shotgun (WGS) entry which is preliminary data.</text>
</comment>
<dbReference type="Proteomes" id="UP000530234">
    <property type="component" value="Unassembled WGS sequence"/>
</dbReference>
<sequence length="138" mass="14326">VLLGVGALTLALAAALAAVIARARPPVTPMVPLPEHAAPDLHRLIRGLADRLEVPAPAAVALTPDCDSWLEEPPRRGPDAAPGPILVIGSPFLWWMRVDELRALLAPVVAGTGPAAQPDIAAARRCLRGWDAASVPPS</sequence>
<gene>
    <name evidence="1" type="ORF">FOE67_27665</name>
</gene>
<evidence type="ECO:0000313" key="2">
    <source>
        <dbReference type="Proteomes" id="UP000530234"/>
    </source>
</evidence>
<organism evidence="1 2">
    <name type="scientific">Streptomyces calidiresistens</name>
    <dbReference type="NCBI Taxonomy" id="1485586"/>
    <lineage>
        <taxon>Bacteria</taxon>
        <taxon>Bacillati</taxon>
        <taxon>Actinomycetota</taxon>
        <taxon>Actinomycetes</taxon>
        <taxon>Kitasatosporales</taxon>
        <taxon>Streptomycetaceae</taxon>
        <taxon>Streptomyces</taxon>
    </lineage>
</organism>
<keyword evidence="2" id="KW-1185">Reference proteome</keyword>